<feature type="region of interest" description="Disordered" evidence="1">
    <location>
        <begin position="108"/>
        <end position="132"/>
    </location>
</feature>
<dbReference type="PROSITE" id="PS51257">
    <property type="entry name" value="PROKAR_LIPOPROTEIN"/>
    <property type="match status" value="1"/>
</dbReference>
<feature type="chain" id="PRO_5039721847" description="Oxidoreductase" evidence="2">
    <location>
        <begin position="25"/>
        <end position="304"/>
    </location>
</feature>
<dbReference type="Proteomes" id="UP000285278">
    <property type="component" value="Unassembled WGS sequence"/>
</dbReference>
<accession>A0A418Q820</accession>
<protein>
    <recommendedName>
        <fullName evidence="5">Oxidoreductase</fullName>
    </recommendedName>
</protein>
<dbReference type="Pfam" id="PF19777">
    <property type="entry name" value="DUF6263"/>
    <property type="match status" value="1"/>
</dbReference>
<sequence>MLRCELVGISTKSVLGLCSALALALSTAACSSDNSQQARPANVNVPGVNVELIDAGAAPREPLVWFSDDSEQKLTFSATQGLEQKTTGGSAENVPYAEVTMNLPLTASASTDGKERTSTVTVGKPSGTNKERNEDIASAEGFQMVSTQGVDGRVKTRTYTAPDAATDSARVSIEKAMNQMNDYPLVFPSEPVGVGGQWKVSSRVDDGISMLQDLTYTLVERKGQAVSLKVQVQRRPAVSSLPDTDLSVLNVSSTSNGQLNLDLNRPLPVRGTIDVTTNVTYGKEDSDVRVLQKITAKSRWEPRG</sequence>
<dbReference type="AlphaFoldDB" id="A0A418Q820"/>
<feature type="signal peptide" evidence="2">
    <location>
        <begin position="1"/>
        <end position="24"/>
    </location>
</feature>
<evidence type="ECO:0000313" key="4">
    <source>
        <dbReference type="Proteomes" id="UP000285278"/>
    </source>
</evidence>
<dbReference type="OrthoDB" id="4566419at2"/>
<evidence type="ECO:0000313" key="3">
    <source>
        <dbReference type="EMBL" id="RIX35372.1"/>
    </source>
</evidence>
<keyword evidence="2" id="KW-0732">Signal</keyword>
<evidence type="ECO:0008006" key="5">
    <source>
        <dbReference type="Google" id="ProtNLM"/>
    </source>
</evidence>
<reference evidence="3 4" key="1">
    <citation type="submission" date="2018-09" db="EMBL/GenBank/DDBJ databases">
        <title>Optimization and identification of Corynebacterium falsenii FN1-14 from fish paste.</title>
        <authorList>
            <person name="Daroonpunt R."/>
            <person name="Tanasupawat S."/>
        </authorList>
    </citation>
    <scope>NUCLEOTIDE SEQUENCE [LARGE SCALE GENOMIC DNA]</scope>
    <source>
        <strain evidence="3 4">FN1-14</strain>
    </source>
</reference>
<organism evidence="3 4">
    <name type="scientific">Corynebacterium falsenii</name>
    <dbReference type="NCBI Taxonomy" id="108486"/>
    <lineage>
        <taxon>Bacteria</taxon>
        <taxon>Bacillati</taxon>
        <taxon>Actinomycetota</taxon>
        <taxon>Actinomycetes</taxon>
        <taxon>Mycobacteriales</taxon>
        <taxon>Corynebacteriaceae</taxon>
        <taxon>Corynebacterium</taxon>
    </lineage>
</organism>
<comment type="caution">
    <text evidence="3">The sequence shown here is derived from an EMBL/GenBank/DDBJ whole genome shotgun (WGS) entry which is preliminary data.</text>
</comment>
<proteinExistence type="predicted"/>
<dbReference type="InterPro" id="IPR046230">
    <property type="entry name" value="DUF6263"/>
</dbReference>
<keyword evidence="4" id="KW-1185">Reference proteome</keyword>
<dbReference type="STRING" id="1451189.CFAL_04470"/>
<evidence type="ECO:0000256" key="1">
    <source>
        <dbReference type="SAM" id="MobiDB-lite"/>
    </source>
</evidence>
<name>A0A418Q820_9CORY</name>
<dbReference type="EMBL" id="QXJK01000004">
    <property type="protein sequence ID" value="RIX35372.1"/>
    <property type="molecule type" value="Genomic_DNA"/>
</dbReference>
<evidence type="ECO:0000256" key="2">
    <source>
        <dbReference type="SAM" id="SignalP"/>
    </source>
</evidence>
<gene>
    <name evidence="3" type="ORF">D3M95_05310</name>
</gene>